<feature type="compositionally biased region" description="Low complexity" evidence="5">
    <location>
        <begin position="1"/>
        <end position="27"/>
    </location>
</feature>
<evidence type="ECO:0000256" key="4">
    <source>
        <dbReference type="ARBA" id="ARBA00023136"/>
    </source>
</evidence>
<protein>
    <recommendedName>
        <fullName evidence="9">VIT family protein</fullName>
    </recommendedName>
</protein>
<evidence type="ECO:0000256" key="5">
    <source>
        <dbReference type="SAM" id="MobiDB-lite"/>
    </source>
</evidence>
<dbReference type="OrthoDB" id="188924at2"/>
<gene>
    <name evidence="7" type="ORF">FH969_09985</name>
</gene>
<evidence type="ECO:0000256" key="1">
    <source>
        <dbReference type="ARBA" id="ARBA00004127"/>
    </source>
</evidence>
<feature type="transmembrane region" description="Helical" evidence="6">
    <location>
        <begin position="123"/>
        <end position="147"/>
    </location>
</feature>
<keyword evidence="3 6" id="KW-1133">Transmembrane helix</keyword>
<dbReference type="Pfam" id="PF01988">
    <property type="entry name" value="VIT1"/>
    <property type="match status" value="1"/>
</dbReference>
<evidence type="ECO:0000313" key="8">
    <source>
        <dbReference type="Proteomes" id="UP000313849"/>
    </source>
</evidence>
<proteinExistence type="predicted"/>
<sequence length="148" mass="15875">MRFSATSTTSATGSSASRGRSWPTSRRSTSRRASRRRSRRRSPRSSRAAHLDDELDVDDTEYWPPWRFGAYAGLAFAIGALVPILLVTFIHTSAGTVVSLLAVVVSLTLMSLVGARLGGTRPWLTAVRAVTIGLVTLGLASLAGLFLD</sequence>
<dbReference type="EMBL" id="VENP01000035">
    <property type="protein sequence ID" value="TNU73720.1"/>
    <property type="molecule type" value="Genomic_DNA"/>
</dbReference>
<feature type="compositionally biased region" description="Basic residues" evidence="5">
    <location>
        <begin position="28"/>
        <end position="44"/>
    </location>
</feature>
<dbReference type="InterPro" id="IPR008217">
    <property type="entry name" value="Ccc1_fam"/>
</dbReference>
<evidence type="ECO:0000256" key="3">
    <source>
        <dbReference type="ARBA" id="ARBA00022989"/>
    </source>
</evidence>
<name>A0A5C5BA67_9MICO</name>
<dbReference type="Proteomes" id="UP000313849">
    <property type="component" value="Unassembled WGS sequence"/>
</dbReference>
<organism evidence="7 8">
    <name type="scientific">Miniimonas arenae</name>
    <dbReference type="NCBI Taxonomy" id="676201"/>
    <lineage>
        <taxon>Bacteria</taxon>
        <taxon>Bacillati</taxon>
        <taxon>Actinomycetota</taxon>
        <taxon>Actinomycetes</taxon>
        <taxon>Micrococcales</taxon>
        <taxon>Beutenbergiaceae</taxon>
        <taxon>Miniimonas</taxon>
    </lineage>
</organism>
<dbReference type="AlphaFoldDB" id="A0A5C5BA67"/>
<keyword evidence="2 6" id="KW-0812">Transmembrane</keyword>
<comment type="caution">
    <text evidence="7">The sequence shown here is derived from an EMBL/GenBank/DDBJ whole genome shotgun (WGS) entry which is preliminary data.</text>
</comment>
<accession>A0A5C5BA67</accession>
<keyword evidence="8" id="KW-1185">Reference proteome</keyword>
<evidence type="ECO:0000256" key="2">
    <source>
        <dbReference type="ARBA" id="ARBA00022692"/>
    </source>
</evidence>
<reference evidence="7 8" key="1">
    <citation type="submission" date="2019-06" db="EMBL/GenBank/DDBJ databases">
        <title>Draft genome sequence of Miniimonas arenae KCTC 19750T isolated from sea sand.</title>
        <authorList>
            <person name="Park S.-J."/>
        </authorList>
    </citation>
    <scope>NUCLEOTIDE SEQUENCE [LARGE SCALE GENOMIC DNA]</scope>
    <source>
        <strain evidence="7 8">KCTC 19750</strain>
    </source>
</reference>
<feature type="region of interest" description="Disordered" evidence="5">
    <location>
        <begin position="1"/>
        <end position="52"/>
    </location>
</feature>
<keyword evidence="4 6" id="KW-0472">Membrane</keyword>
<dbReference type="GO" id="GO:0030026">
    <property type="term" value="P:intracellular manganese ion homeostasis"/>
    <property type="evidence" value="ECO:0007669"/>
    <property type="project" value="InterPro"/>
</dbReference>
<evidence type="ECO:0000256" key="6">
    <source>
        <dbReference type="SAM" id="Phobius"/>
    </source>
</evidence>
<dbReference type="GO" id="GO:0005384">
    <property type="term" value="F:manganese ion transmembrane transporter activity"/>
    <property type="evidence" value="ECO:0007669"/>
    <property type="project" value="InterPro"/>
</dbReference>
<feature type="transmembrane region" description="Helical" evidence="6">
    <location>
        <begin position="97"/>
        <end position="117"/>
    </location>
</feature>
<feature type="transmembrane region" description="Helical" evidence="6">
    <location>
        <begin position="68"/>
        <end position="90"/>
    </location>
</feature>
<evidence type="ECO:0000313" key="7">
    <source>
        <dbReference type="EMBL" id="TNU73720.1"/>
    </source>
</evidence>
<dbReference type="GO" id="GO:0012505">
    <property type="term" value="C:endomembrane system"/>
    <property type="evidence" value="ECO:0007669"/>
    <property type="project" value="UniProtKB-SubCell"/>
</dbReference>
<comment type="subcellular location">
    <subcellularLocation>
        <location evidence="1">Endomembrane system</location>
        <topology evidence="1">Multi-pass membrane protein</topology>
    </subcellularLocation>
</comment>
<evidence type="ECO:0008006" key="9">
    <source>
        <dbReference type="Google" id="ProtNLM"/>
    </source>
</evidence>